<comment type="caution">
    <text evidence="1">The sequence shown here is derived from an EMBL/GenBank/DDBJ whole genome shotgun (WGS) entry which is preliminary data.</text>
</comment>
<evidence type="ECO:0000313" key="2">
    <source>
        <dbReference type="Proteomes" id="UP000295444"/>
    </source>
</evidence>
<dbReference type="Proteomes" id="UP000295444">
    <property type="component" value="Unassembled WGS sequence"/>
</dbReference>
<organism evidence="1 2">
    <name type="scientific">Labedaea rhizosphaerae</name>
    <dbReference type="NCBI Taxonomy" id="598644"/>
    <lineage>
        <taxon>Bacteria</taxon>
        <taxon>Bacillati</taxon>
        <taxon>Actinomycetota</taxon>
        <taxon>Actinomycetes</taxon>
        <taxon>Pseudonocardiales</taxon>
        <taxon>Pseudonocardiaceae</taxon>
        <taxon>Labedaea</taxon>
    </lineage>
</organism>
<evidence type="ECO:0000313" key="1">
    <source>
        <dbReference type="EMBL" id="TDQ01500.1"/>
    </source>
</evidence>
<accession>A0A4R6SIS2</accession>
<gene>
    <name evidence="1" type="ORF">EV186_1021369</name>
</gene>
<reference evidence="1 2" key="1">
    <citation type="submission" date="2019-03" db="EMBL/GenBank/DDBJ databases">
        <title>Genomic Encyclopedia of Type Strains, Phase IV (KMG-IV): sequencing the most valuable type-strain genomes for metagenomic binning, comparative biology and taxonomic classification.</title>
        <authorList>
            <person name="Goeker M."/>
        </authorList>
    </citation>
    <scope>NUCLEOTIDE SEQUENCE [LARGE SCALE GENOMIC DNA]</scope>
    <source>
        <strain evidence="1 2">DSM 45361</strain>
    </source>
</reference>
<dbReference type="AlphaFoldDB" id="A0A4R6SIS2"/>
<protein>
    <submittedName>
        <fullName evidence="1">Uncharacterized protein</fullName>
    </submittedName>
</protein>
<sequence length="261" mass="28229">MLDCLAAKGIPVAGKRQWGGVAVTTVAVAAAVAHVVWPNLEIDTITVVLLVVALLPWLGHLLDSIEMPGGWKVKYRSLEQRQDSVEQVATDATSTAQAAFGAAQVDDSPTMDTVRQMVEEYDRLWALPRQRTGSAEFDRLFGAMVAVVPKVPDFDVDRAFGSPADGARLTAFAYVYGRPDPARLTDVVAAAVEERSPVVQYWAIRTVAVLVEQTDVSAVPEPVVAQLRALLDRLPVDTARHAQLAGVLQARQEALLNPVTR</sequence>
<name>A0A4R6SIS2_LABRH</name>
<dbReference type="EMBL" id="SNXZ01000002">
    <property type="protein sequence ID" value="TDQ01500.1"/>
    <property type="molecule type" value="Genomic_DNA"/>
</dbReference>
<keyword evidence="2" id="KW-1185">Reference proteome</keyword>
<proteinExistence type="predicted"/>